<reference evidence="1 2" key="1">
    <citation type="submission" date="2024-05" db="EMBL/GenBank/DDBJ databases">
        <title>Roseateles sp. DJS-2-20 16S ribosomal RNA gene Genome sequencing and assembly.</title>
        <authorList>
            <person name="Woo H."/>
        </authorList>
    </citation>
    <scope>NUCLEOTIDE SEQUENCE [LARGE SCALE GENOMIC DNA]</scope>
    <source>
        <strain evidence="1 2">DJS-2-20</strain>
    </source>
</reference>
<accession>A0ABV0G5L0</accession>
<proteinExistence type="predicted"/>
<protein>
    <submittedName>
        <fullName evidence="1">Uncharacterized protein</fullName>
    </submittedName>
</protein>
<comment type="caution">
    <text evidence="1">The sequence shown here is derived from an EMBL/GenBank/DDBJ whole genome shotgun (WGS) entry which is preliminary data.</text>
</comment>
<evidence type="ECO:0000313" key="1">
    <source>
        <dbReference type="EMBL" id="MEO3692970.1"/>
    </source>
</evidence>
<organism evidence="1 2">
    <name type="scientific">Roseateles paludis</name>
    <dbReference type="NCBI Taxonomy" id="3145238"/>
    <lineage>
        <taxon>Bacteria</taxon>
        <taxon>Pseudomonadati</taxon>
        <taxon>Pseudomonadota</taxon>
        <taxon>Betaproteobacteria</taxon>
        <taxon>Burkholderiales</taxon>
        <taxon>Sphaerotilaceae</taxon>
        <taxon>Roseateles</taxon>
    </lineage>
</organism>
<dbReference type="RefSeq" id="WP_347705791.1">
    <property type="nucleotide sequence ID" value="NZ_JBDPZD010000005.1"/>
</dbReference>
<dbReference type="Proteomes" id="UP001495147">
    <property type="component" value="Unassembled WGS sequence"/>
</dbReference>
<keyword evidence="2" id="KW-1185">Reference proteome</keyword>
<gene>
    <name evidence="1" type="ORF">ABDJ85_15955</name>
</gene>
<sequence length="43" mass="4377">MFKKILIANRGVRAIGAVASATNGLRPGVAGQAGEFTPGDQHV</sequence>
<dbReference type="EMBL" id="JBDPZD010000005">
    <property type="protein sequence ID" value="MEO3692970.1"/>
    <property type="molecule type" value="Genomic_DNA"/>
</dbReference>
<name>A0ABV0G5L0_9BURK</name>
<evidence type="ECO:0000313" key="2">
    <source>
        <dbReference type="Proteomes" id="UP001495147"/>
    </source>
</evidence>